<feature type="region of interest" description="Disordered" evidence="1">
    <location>
        <begin position="1720"/>
        <end position="1768"/>
    </location>
</feature>
<feature type="region of interest" description="Disordered" evidence="1">
    <location>
        <begin position="1263"/>
        <end position="1501"/>
    </location>
</feature>
<feature type="domain" description="PH" evidence="3">
    <location>
        <begin position="1125"/>
        <end position="1266"/>
    </location>
</feature>
<feature type="compositionally biased region" description="Polar residues" evidence="1">
    <location>
        <begin position="1685"/>
        <end position="1697"/>
    </location>
</feature>
<feature type="compositionally biased region" description="Basic residues" evidence="1">
    <location>
        <begin position="175"/>
        <end position="187"/>
    </location>
</feature>
<evidence type="ECO:0000313" key="5">
    <source>
        <dbReference type="EMBL" id="KAK4241148.1"/>
    </source>
</evidence>
<dbReference type="Pfam" id="PF24340">
    <property type="entry name" value="DH_2"/>
    <property type="match status" value="1"/>
</dbReference>
<feature type="compositionally biased region" description="Basic and acidic residues" evidence="1">
    <location>
        <begin position="681"/>
        <end position="698"/>
    </location>
</feature>
<feature type="domain" description="DBL homology" evidence="2">
    <location>
        <begin position="923"/>
        <end position="1112"/>
    </location>
</feature>
<feature type="compositionally biased region" description="Basic and acidic residues" evidence="1">
    <location>
        <begin position="483"/>
        <end position="494"/>
    </location>
</feature>
<feature type="compositionally biased region" description="Basic and acidic residues" evidence="1">
    <location>
        <begin position="350"/>
        <end position="388"/>
    </location>
</feature>
<feature type="compositionally biased region" description="Basic and acidic residues" evidence="1">
    <location>
        <begin position="1"/>
        <end position="18"/>
    </location>
</feature>
<feature type="compositionally biased region" description="Basic and acidic residues" evidence="1">
    <location>
        <begin position="248"/>
        <end position="270"/>
    </location>
</feature>
<feature type="compositionally biased region" description="Basic and acidic residues" evidence="1">
    <location>
        <begin position="609"/>
        <end position="620"/>
    </location>
</feature>
<dbReference type="Pfam" id="PF24345">
    <property type="entry name" value="PH_24"/>
    <property type="match status" value="1"/>
</dbReference>
<feature type="region of interest" description="Disordered" evidence="1">
    <location>
        <begin position="1"/>
        <end position="98"/>
    </location>
</feature>
<feature type="compositionally biased region" description="Polar residues" evidence="1">
    <location>
        <begin position="661"/>
        <end position="680"/>
    </location>
</feature>
<dbReference type="InterPro" id="IPR056222">
    <property type="entry name" value="PH_23"/>
</dbReference>
<feature type="compositionally biased region" description="Polar residues" evidence="1">
    <location>
        <begin position="1475"/>
        <end position="1490"/>
    </location>
</feature>
<feature type="compositionally biased region" description="Basic residues" evidence="1">
    <location>
        <begin position="299"/>
        <end position="308"/>
    </location>
</feature>
<comment type="caution">
    <text evidence="5">The sequence shown here is derived from an EMBL/GenBank/DDBJ whole genome shotgun (WGS) entry which is preliminary data.</text>
</comment>
<evidence type="ECO:0000256" key="1">
    <source>
        <dbReference type="SAM" id="MobiDB-lite"/>
    </source>
</evidence>
<protein>
    <submittedName>
        <fullName evidence="5">Uncharacterized protein</fullName>
    </submittedName>
</protein>
<feature type="region of interest" description="Disordered" evidence="1">
    <location>
        <begin position="137"/>
        <end position="519"/>
    </location>
</feature>
<feature type="compositionally biased region" description="Polar residues" evidence="1">
    <location>
        <begin position="1326"/>
        <end position="1345"/>
    </location>
</feature>
<sequence length="1926" mass="211197">MSPAKQDEPHPADPETPRRTPAAKHGNGPTTPTDRRASAQARATPKSAPAASGSGPSNKKKPEPSLLNDFFLGRPSPARVAAQREALKQRRKSMAADAANVREELRQEMRAAAVRKLQQPGGVRDRVKAWQKANAAAMKQQGGGIPHAEDVASEPTEIAVHLPPESVTEEDRVRIKMRQKPKKKRIKAEKIEDKENQDDGDGEEMEREKPAAAKPDVASSEPPIVKPAPKKRIVSDDNWMKRRNGKSPPRDAAPKPKVEGSPRPIPKDFLQRTAQNPSVQSKIKEWAQRVELPEPAPPKVKKYRHRKSGATVTVEEDSTSVGASETEVVAPPKSPVDDGIRVKPVKRGKPKSDTDDGIRVTPVRKKEPQDDGIRVRPIDTKLPDDGIRVRPIGSPLPNDGIRVRPSRRTPVEETPTRPASSRSISIEGRTRVPSTRGDRSSDDVIEVLEEPETEIETPTKRKASRRRSRRRSRSPSPIVRTVEPPDDRHSESEATRPAPSRVNSDDESEMIPPTVGGNKSLADIPFGYSAFSELDLPLGADARTSARRPKPQQRSQSFKAVPKVFKKVVTGAKDIIQEMAEPPKPVVANKPRSIESWLNDTVDPFVESTVRETTVKEAHVSESTPQAQDSSREPAPEPAKPAPESQKRSLSTRGAPKKRSPSITTPTESRSKETVTSATPEKSEGQETTESQREDSDATPKGVKPSATPPAGLKRRRATRVAASPAKSGGKKPFRELLKEAFRGESGGHKLPPTVYSSYETDDNRGSDHEEDDWEPTDDQRFSVEQSRGPASSDFSSAYYSSTYDSTLSSDLPSQDHSRRRPPTKGVHKLSTILSEQSGSAIGSETLSDVSQTTVTQTAFTKSTEISRHKSQKSTLKRRVTKHSDLVSVLSLPDNGQLIPPSRSKSIKSSRSLHRRPSKASRDRVDDLLDEFADDEYFYGRELKALVDGVIPVLLRDVMNSEARDAKADATAKSVVNMGMALEKLRDFHRRVPLADMGALLFWFEDVSPVYDNYLDVWRLGFQGLIINLAPKNGRFADDDSLLNALPLNEDGDIVGENGERVDVAFLLKRPLIRVKWMVKFLRAAVAVTGSHQAEHLLSVFAALQEKARKRHKEETARLMDEDANNTDTTRCRDLRNLLPLDGVLMNRTRQVAALDVFSLDLVHSSGQRLGCEVELIYRDNPALPSDKGDILIRELGNSTRSWLLFPPVPKQNISARLGDDDGSLIAMIRGSHNGNEWFELLKLSTNNEEQIEYWLRVLGSHPMPPATQKRPASMVLEAASPKSGETDVPVGERSLVASTLEFSDSERPKTPPQYYSRQCDGESSPAYSANVSPDRTPTRESNAQDLAEDDRRPSSLAASSSETPKIVRPPPNTTPFRDDGAPPPPIHRTLGPKSSGLLGPPVEVGPQARLKRQRSSPLKHEYHPSDISSDSSSTVSDDDSESSQSSSDDLDEDEVPDTIPGYSIKEPEVPQVASAVSENSITPSNSASQVGVAKQGNPEPERPVQKFVACVSYWSSRKGQWKDINNGQAASIVVHPGCMEVHHLNDQQSNRQAYPLQSSGTSEVDNSNKDAGSIVPLVVLVLTPVVMIRRSTALDLEVRSPASPEARLKLEASMFRFRASTQSEAKNLYEAVHISRLNNARYIQLSEEARVQSFGQMQSMPGEGSADDDSSSRRRSWFGRKNSYRASTRAPSVSQGSISTTISASSFLRRLMGGGNNTSYNIDESTLDRQRPATVAPGGGGGSLYTSSSGSGSGSSTPPRSFSVSLSGSGSHSRWSSGFAKPFSPDQPLEIRCHLNVQNNRWLDKGDCVLHISRPPPGVRQELPLYHGLEKRVIVTHATKKSGDRPLILLDAVLGSKCFSMLGTKGVMCSVWEDLRDEEGNVGVARKNGAVGGKVTKWCFQCKSVQQAEWIMRLLTSEVPGLMMG</sequence>
<reference evidence="5" key="2">
    <citation type="submission" date="2023-05" db="EMBL/GenBank/DDBJ databases">
        <authorList>
            <consortium name="Lawrence Berkeley National Laboratory"/>
            <person name="Steindorff A."/>
            <person name="Hensen N."/>
            <person name="Bonometti L."/>
            <person name="Westerberg I."/>
            <person name="Brannstrom I.O."/>
            <person name="Guillou S."/>
            <person name="Cros-Aarteil S."/>
            <person name="Calhoun S."/>
            <person name="Haridas S."/>
            <person name="Kuo A."/>
            <person name="Mondo S."/>
            <person name="Pangilinan J."/>
            <person name="Riley R."/>
            <person name="Labutti K."/>
            <person name="Andreopoulos B."/>
            <person name="Lipzen A."/>
            <person name="Chen C."/>
            <person name="Yanf M."/>
            <person name="Daum C."/>
            <person name="Ng V."/>
            <person name="Clum A."/>
            <person name="Ohm R."/>
            <person name="Martin F."/>
            <person name="Silar P."/>
            <person name="Natvig D."/>
            <person name="Lalanne C."/>
            <person name="Gautier V."/>
            <person name="Ament-Velasquez S.L."/>
            <person name="Kruys A."/>
            <person name="Hutchinson M.I."/>
            <person name="Powell A.J."/>
            <person name="Barry K."/>
            <person name="Miller A.N."/>
            <person name="Grigoriev I.V."/>
            <person name="Debuchy R."/>
            <person name="Gladieux P."/>
            <person name="Thoren M.H."/>
            <person name="Johannesson H."/>
        </authorList>
    </citation>
    <scope>NUCLEOTIDE SEQUENCE</scope>
    <source>
        <strain evidence="5">CBS 532.94</strain>
    </source>
</reference>
<feature type="compositionally biased region" description="Basic and acidic residues" evidence="1">
    <location>
        <begin position="282"/>
        <end position="292"/>
    </location>
</feature>
<dbReference type="InterPro" id="IPR056416">
    <property type="entry name" value="DH_2_fung"/>
</dbReference>
<feature type="compositionally biased region" description="Low complexity" evidence="1">
    <location>
        <begin position="47"/>
        <end position="57"/>
    </location>
</feature>
<dbReference type="Pfam" id="PF24344">
    <property type="entry name" value="PH_23"/>
    <property type="match status" value="1"/>
</dbReference>
<feature type="region of interest" description="Disordered" evidence="1">
    <location>
        <begin position="541"/>
        <end position="561"/>
    </location>
</feature>
<feature type="region of interest" description="Disordered" evidence="1">
    <location>
        <begin position="893"/>
        <end position="920"/>
    </location>
</feature>
<gene>
    <name evidence="5" type="ORF">C8A03DRAFT_30752</name>
</gene>
<feature type="compositionally biased region" description="Low complexity" evidence="1">
    <location>
        <begin position="790"/>
        <end position="813"/>
    </location>
</feature>
<reference evidence="5" key="1">
    <citation type="journal article" date="2023" name="Mol. Phylogenet. Evol.">
        <title>Genome-scale phylogeny and comparative genomics of the fungal order Sordariales.</title>
        <authorList>
            <person name="Hensen N."/>
            <person name="Bonometti L."/>
            <person name="Westerberg I."/>
            <person name="Brannstrom I.O."/>
            <person name="Guillou S."/>
            <person name="Cros-Aarteil S."/>
            <person name="Calhoun S."/>
            <person name="Haridas S."/>
            <person name="Kuo A."/>
            <person name="Mondo S."/>
            <person name="Pangilinan J."/>
            <person name="Riley R."/>
            <person name="LaButti K."/>
            <person name="Andreopoulos B."/>
            <person name="Lipzen A."/>
            <person name="Chen C."/>
            <person name="Yan M."/>
            <person name="Daum C."/>
            <person name="Ng V."/>
            <person name="Clum A."/>
            <person name="Steindorff A."/>
            <person name="Ohm R.A."/>
            <person name="Martin F."/>
            <person name="Silar P."/>
            <person name="Natvig D.O."/>
            <person name="Lalanne C."/>
            <person name="Gautier V."/>
            <person name="Ament-Velasquez S.L."/>
            <person name="Kruys A."/>
            <person name="Hutchinson M.I."/>
            <person name="Powell A.J."/>
            <person name="Barry K."/>
            <person name="Miller A.N."/>
            <person name="Grigoriev I.V."/>
            <person name="Debuchy R."/>
            <person name="Gladieux P."/>
            <person name="Hiltunen Thoren M."/>
            <person name="Johannesson H."/>
        </authorList>
    </citation>
    <scope>NUCLEOTIDE SEQUENCE</scope>
    <source>
        <strain evidence="5">CBS 532.94</strain>
    </source>
</reference>
<feature type="domain" description="PH" evidence="4">
    <location>
        <begin position="1499"/>
        <end position="1651"/>
    </location>
</feature>
<evidence type="ECO:0000313" key="6">
    <source>
        <dbReference type="Proteomes" id="UP001303760"/>
    </source>
</evidence>
<feature type="compositionally biased region" description="Basic residues" evidence="1">
    <location>
        <begin position="460"/>
        <end position="473"/>
    </location>
</feature>
<dbReference type="Proteomes" id="UP001303760">
    <property type="component" value="Unassembled WGS sequence"/>
</dbReference>
<organism evidence="5 6">
    <name type="scientific">Achaetomium macrosporum</name>
    <dbReference type="NCBI Taxonomy" id="79813"/>
    <lineage>
        <taxon>Eukaryota</taxon>
        <taxon>Fungi</taxon>
        <taxon>Dikarya</taxon>
        <taxon>Ascomycota</taxon>
        <taxon>Pezizomycotina</taxon>
        <taxon>Sordariomycetes</taxon>
        <taxon>Sordariomycetidae</taxon>
        <taxon>Sordariales</taxon>
        <taxon>Chaetomiaceae</taxon>
        <taxon>Achaetomium</taxon>
    </lineage>
</organism>
<feature type="region of interest" description="Disordered" evidence="1">
    <location>
        <begin position="596"/>
        <end position="828"/>
    </location>
</feature>
<proteinExistence type="predicted"/>
<evidence type="ECO:0000259" key="4">
    <source>
        <dbReference type="Pfam" id="PF24345"/>
    </source>
</evidence>
<feature type="compositionally biased region" description="Acidic residues" evidence="1">
    <location>
        <begin position="443"/>
        <end position="455"/>
    </location>
</feature>
<evidence type="ECO:0000259" key="3">
    <source>
        <dbReference type="Pfam" id="PF24344"/>
    </source>
</evidence>
<feature type="compositionally biased region" description="Basic residues" evidence="1">
    <location>
        <begin position="818"/>
        <end position="828"/>
    </location>
</feature>
<dbReference type="InterPro" id="IPR056223">
    <property type="entry name" value="PH_24"/>
</dbReference>
<keyword evidence="6" id="KW-1185">Reference proteome</keyword>
<feature type="compositionally biased region" description="Basic residues" evidence="1">
    <location>
        <begin position="905"/>
        <end position="919"/>
    </location>
</feature>
<feature type="compositionally biased region" description="Low complexity" evidence="1">
    <location>
        <begin position="1426"/>
        <end position="1436"/>
    </location>
</feature>
<feature type="compositionally biased region" description="Acidic residues" evidence="1">
    <location>
        <begin position="195"/>
        <end position="205"/>
    </location>
</feature>
<feature type="compositionally biased region" description="Low complexity" evidence="1">
    <location>
        <begin position="1745"/>
        <end position="1768"/>
    </location>
</feature>
<name>A0AAN7CHX4_9PEZI</name>
<accession>A0AAN7CHX4</accession>
<evidence type="ECO:0000259" key="2">
    <source>
        <dbReference type="Pfam" id="PF24340"/>
    </source>
</evidence>
<dbReference type="EMBL" id="MU860027">
    <property type="protein sequence ID" value="KAK4241148.1"/>
    <property type="molecule type" value="Genomic_DNA"/>
</dbReference>
<feature type="compositionally biased region" description="Polar residues" evidence="1">
    <location>
        <begin position="272"/>
        <end position="281"/>
    </location>
</feature>
<feature type="compositionally biased region" description="Basic and acidic residues" evidence="1">
    <location>
        <begin position="733"/>
        <end position="748"/>
    </location>
</feature>
<feature type="region of interest" description="Disordered" evidence="1">
    <location>
        <begin position="1658"/>
        <end position="1697"/>
    </location>
</feature>